<gene>
    <name evidence="1" type="ORF">OB69_08810</name>
</gene>
<name>A0A0L8AL34_9BACT</name>
<dbReference type="EMBL" id="JSVA01000009">
    <property type="protein sequence ID" value="KOF02932.1"/>
    <property type="molecule type" value="Genomic_DNA"/>
</dbReference>
<sequence length="184" mass="21507">MGITLTAITNVSLPPNHGKAYYVAVLEKLKALNLSTTYIDHNGKECIDDTPWRYYKELVWLESKNREEEVGVVFENPTWYEPILYPEVGYIMTDHRYNFLFDAAFYQRTRPNIEKLAKALGGTEVIWLSDAEPLWKYEELAYDAETSYEEIKTLMLKELGLPITQHSVLDPNNDNHYFLDKFEV</sequence>
<proteinExistence type="predicted"/>
<protein>
    <submittedName>
        <fullName evidence="1">Uncharacterized protein</fullName>
    </submittedName>
</protein>
<dbReference type="AlphaFoldDB" id="A0A0L8AL34"/>
<dbReference type="RefSeq" id="WP_053223351.1">
    <property type="nucleotide sequence ID" value="NZ_JSVA01000009.1"/>
</dbReference>
<evidence type="ECO:0000313" key="1">
    <source>
        <dbReference type="EMBL" id="KOF02932.1"/>
    </source>
</evidence>
<organism evidence="1 2">
    <name type="scientific">Roseivirga seohaensis subsp. aquiponti</name>
    <dbReference type="NCBI Taxonomy" id="1566026"/>
    <lineage>
        <taxon>Bacteria</taxon>
        <taxon>Pseudomonadati</taxon>
        <taxon>Bacteroidota</taxon>
        <taxon>Cytophagia</taxon>
        <taxon>Cytophagales</taxon>
        <taxon>Roseivirgaceae</taxon>
        <taxon>Roseivirga</taxon>
    </lineage>
</organism>
<accession>A0A0L8AL34</accession>
<comment type="caution">
    <text evidence="1">The sequence shown here is derived from an EMBL/GenBank/DDBJ whole genome shotgun (WGS) entry which is preliminary data.</text>
</comment>
<dbReference type="Proteomes" id="UP000036908">
    <property type="component" value="Unassembled WGS sequence"/>
</dbReference>
<keyword evidence="2" id="KW-1185">Reference proteome</keyword>
<evidence type="ECO:0000313" key="2">
    <source>
        <dbReference type="Proteomes" id="UP000036908"/>
    </source>
</evidence>
<dbReference type="PATRIC" id="fig|1566026.4.peg.3595"/>
<reference evidence="2" key="1">
    <citation type="submission" date="2014-11" db="EMBL/GenBank/DDBJ databases">
        <title>Genome sequencing of Roseivirga sp. D-25.</title>
        <authorList>
            <person name="Selvaratnam C."/>
            <person name="Thevarajoo S."/>
            <person name="Goh K.M."/>
            <person name="Eee R."/>
            <person name="Chan K.-G."/>
            <person name="Chong C.S."/>
        </authorList>
    </citation>
    <scope>NUCLEOTIDE SEQUENCE [LARGE SCALE GENOMIC DNA]</scope>
    <source>
        <strain evidence="2">D-25</strain>
    </source>
</reference>